<protein>
    <submittedName>
        <fullName evidence="2">DUF2716 domain-containing protein</fullName>
    </submittedName>
</protein>
<dbReference type="Pfam" id="PF10898">
    <property type="entry name" value="DUF2716"/>
    <property type="match status" value="1"/>
</dbReference>
<accession>A0AAU8K4E8</accession>
<reference evidence="2" key="1">
    <citation type="submission" date="2024-06" db="EMBL/GenBank/DDBJ databases">
        <title>The genome sequences of Kitasatospora sp. strain HUAS MG31.</title>
        <authorList>
            <person name="Mo P."/>
        </authorList>
    </citation>
    <scope>NUCLEOTIDE SEQUENCE</scope>
    <source>
        <strain evidence="2">HUAS MG31</strain>
    </source>
</reference>
<sequence>MPTPTDRRHPAGAGHPRPIASLTRFGTFGHPWERSLCVLGAGLLDLVEESVHRVLPRVLRRNGTPAG</sequence>
<dbReference type="EMBL" id="CP159872">
    <property type="protein sequence ID" value="XCM83604.1"/>
    <property type="molecule type" value="Genomic_DNA"/>
</dbReference>
<gene>
    <name evidence="2" type="ORF">ABWK59_34100</name>
</gene>
<evidence type="ECO:0000313" key="2">
    <source>
        <dbReference type="EMBL" id="XCM83604.1"/>
    </source>
</evidence>
<dbReference type="AlphaFoldDB" id="A0AAU8K4E8"/>
<feature type="region of interest" description="Disordered" evidence="1">
    <location>
        <begin position="1"/>
        <end position="20"/>
    </location>
</feature>
<organism evidence="2">
    <name type="scientific">Kitasatospora camelliae</name>
    <dbReference type="NCBI Taxonomy" id="3156397"/>
    <lineage>
        <taxon>Bacteria</taxon>
        <taxon>Bacillati</taxon>
        <taxon>Actinomycetota</taxon>
        <taxon>Actinomycetes</taxon>
        <taxon>Kitasatosporales</taxon>
        <taxon>Streptomycetaceae</taxon>
        <taxon>Kitasatospora</taxon>
    </lineage>
</organism>
<dbReference type="RefSeq" id="WP_354644540.1">
    <property type="nucleotide sequence ID" value="NZ_CP159872.1"/>
</dbReference>
<name>A0AAU8K4E8_9ACTN</name>
<evidence type="ECO:0000256" key="1">
    <source>
        <dbReference type="SAM" id="MobiDB-lite"/>
    </source>
</evidence>
<proteinExistence type="predicted"/>
<dbReference type="InterPro" id="IPR020323">
    <property type="entry name" value="DUF2716"/>
</dbReference>
<dbReference type="KEGG" id="kcm:ABWK59_34100"/>